<keyword evidence="3" id="KW-1185">Reference proteome</keyword>
<protein>
    <recommendedName>
        <fullName evidence="1">Glycosyltransferase 2-like domain-containing protein</fullName>
    </recommendedName>
</protein>
<feature type="domain" description="Glycosyltransferase 2-like" evidence="1">
    <location>
        <begin position="51"/>
        <end position="142"/>
    </location>
</feature>
<evidence type="ECO:0000259" key="1">
    <source>
        <dbReference type="Pfam" id="PF00535"/>
    </source>
</evidence>
<organism evidence="2 3">
    <name type="scientific">Sphingobium boeckii</name>
    <dbReference type="NCBI Taxonomy" id="1082345"/>
    <lineage>
        <taxon>Bacteria</taxon>
        <taxon>Pseudomonadati</taxon>
        <taxon>Pseudomonadota</taxon>
        <taxon>Alphaproteobacteria</taxon>
        <taxon>Sphingomonadales</taxon>
        <taxon>Sphingomonadaceae</taxon>
        <taxon>Sphingobium</taxon>
    </lineage>
</organism>
<evidence type="ECO:0000313" key="2">
    <source>
        <dbReference type="EMBL" id="MBB5686234.1"/>
    </source>
</evidence>
<name>A0A7W9AIE4_9SPHN</name>
<dbReference type="InterPro" id="IPR029044">
    <property type="entry name" value="Nucleotide-diphossugar_trans"/>
</dbReference>
<dbReference type="Pfam" id="PF00535">
    <property type="entry name" value="Glycos_transf_2"/>
    <property type="match status" value="1"/>
</dbReference>
<dbReference type="RefSeq" id="WP_184018384.1">
    <property type="nucleotide sequence ID" value="NZ_JACIJC010000003.1"/>
</dbReference>
<sequence>MISGWPMRIVHPDGMVRYGTLASRPSASTQGPLVSCLMVSRGDRFPAEHAIRCYRQQSYTNRELVIVTTAKNSAVSALVTEIADPSIRYIEVTAPTLGELRNASVAHARGSLIAHWDDDDLHHPERLTHQIAALTQTGAKACFLERILLWWPARRLLKTGHARMWEGSMIAHRAIVPVYPARPREEDLFVADAIARLHPVTALDWAEGYCYAVHGGNTNQAPHFAYLFGEATAIEGALDYEAAMAQIGGFMPIGAYAAGLDISAPTRSG</sequence>
<dbReference type="Gene3D" id="3.90.550.10">
    <property type="entry name" value="Spore Coat Polysaccharide Biosynthesis Protein SpsA, Chain A"/>
    <property type="match status" value="1"/>
</dbReference>
<dbReference type="EMBL" id="JACIJC010000003">
    <property type="protein sequence ID" value="MBB5686234.1"/>
    <property type="molecule type" value="Genomic_DNA"/>
</dbReference>
<dbReference type="SUPFAM" id="SSF53448">
    <property type="entry name" value="Nucleotide-diphospho-sugar transferases"/>
    <property type="match status" value="1"/>
</dbReference>
<dbReference type="Proteomes" id="UP000549617">
    <property type="component" value="Unassembled WGS sequence"/>
</dbReference>
<reference evidence="2 3" key="1">
    <citation type="submission" date="2020-08" db="EMBL/GenBank/DDBJ databases">
        <title>Genomic Encyclopedia of Type Strains, Phase IV (KMG-IV): sequencing the most valuable type-strain genomes for metagenomic binning, comparative biology and taxonomic classification.</title>
        <authorList>
            <person name="Goeker M."/>
        </authorList>
    </citation>
    <scope>NUCLEOTIDE SEQUENCE [LARGE SCALE GENOMIC DNA]</scope>
    <source>
        <strain evidence="2 3">DSM 25079</strain>
    </source>
</reference>
<dbReference type="AlphaFoldDB" id="A0A7W9AIE4"/>
<accession>A0A7W9AIE4</accession>
<evidence type="ECO:0000313" key="3">
    <source>
        <dbReference type="Proteomes" id="UP000549617"/>
    </source>
</evidence>
<dbReference type="CDD" id="cd00761">
    <property type="entry name" value="Glyco_tranf_GTA_type"/>
    <property type="match status" value="1"/>
</dbReference>
<dbReference type="InterPro" id="IPR001173">
    <property type="entry name" value="Glyco_trans_2-like"/>
</dbReference>
<gene>
    <name evidence="2" type="ORF">FHS49_002250</name>
</gene>
<comment type="caution">
    <text evidence="2">The sequence shown here is derived from an EMBL/GenBank/DDBJ whole genome shotgun (WGS) entry which is preliminary data.</text>
</comment>
<proteinExistence type="predicted"/>